<gene>
    <name evidence="3" type="ORF">CTOB1V02_LOCUS5945</name>
</gene>
<feature type="signal peptide" evidence="2">
    <location>
        <begin position="1"/>
        <end position="21"/>
    </location>
</feature>
<dbReference type="EMBL" id="OB661364">
    <property type="protein sequence ID" value="CAD7228054.1"/>
    <property type="molecule type" value="Genomic_DNA"/>
</dbReference>
<feature type="region of interest" description="Disordered" evidence="1">
    <location>
        <begin position="39"/>
        <end position="91"/>
    </location>
</feature>
<feature type="chain" id="PRO_5043736437" evidence="2">
    <location>
        <begin position="22"/>
        <end position="230"/>
    </location>
</feature>
<protein>
    <submittedName>
        <fullName evidence="3">Uncharacterized protein</fullName>
    </submittedName>
</protein>
<keyword evidence="2" id="KW-0732">Signal</keyword>
<feature type="compositionally biased region" description="Basic and acidic residues" evidence="1">
    <location>
        <begin position="43"/>
        <end position="53"/>
    </location>
</feature>
<accession>A0A7R8WCR2</accession>
<evidence type="ECO:0000313" key="3">
    <source>
        <dbReference type="EMBL" id="CAD7228054.1"/>
    </source>
</evidence>
<proteinExistence type="predicted"/>
<name>A0A7R8WCR2_9CRUS</name>
<evidence type="ECO:0000256" key="1">
    <source>
        <dbReference type="SAM" id="MobiDB-lite"/>
    </source>
</evidence>
<evidence type="ECO:0000256" key="2">
    <source>
        <dbReference type="SAM" id="SignalP"/>
    </source>
</evidence>
<sequence length="230" mass="26216">MILEAVLWFELSVWFLVTAAAVPPEDVIRNTFGRRVTSVPPLDYRDGRRKEQAENFQNSHHLRCETRDLTAKSRHGDGTRQPHTQTQTTTSPSEILNVLLSSMLKPDSPKIKVKPTELEIIIGAESSSLETLTDRLNPFKKFLQTRGPILNNIVLPWLNFLIPAFPGRISPDFYADDALKVPSHYKRRLTLVCVTSNELGLCHIKRTWPVPHRMSLTRVLSTDLGLYHIE</sequence>
<feature type="compositionally biased region" description="Basic and acidic residues" evidence="1">
    <location>
        <begin position="62"/>
        <end position="80"/>
    </location>
</feature>
<reference evidence="3" key="1">
    <citation type="submission" date="2020-11" db="EMBL/GenBank/DDBJ databases">
        <authorList>
            <person name="Tran Van P."/>
        </authorList>
    </citation>
    <scope>NUCLEOTIDE SEQUENCE</scope>
</reference>
<organism evidence="3">
    <name type="scientific">Cyprideis torosa</name>
    <dbReference type="NCBI Taxonomy" id="163714"/>
    <lineage>
        <taxon>Eukaryota</taxon>
        <taxon>Metazoa</taxon>
        <taxon>Ecdysozoa</taxon>
        <taxon>Arthropoda</taxon>
        <taxon>Crustacea</taxon>
        <taxon>Oligostraca</taxon>
        <taxon>Ostracoda</taxon>
        <taxon>Podocopa</taxon>
        <taxon>Podocopida</taxon>
        <taxon>Cytherocopina</taxon>
        <taxon>Cytheroidea</taxon>
        <taxon>Cytherideidae</taxon>
        <taxon>Cyprideis</taxon>
    </lineage>
</organism>
<dbReference type="AlphaFoldDB" id="A0A7R8WCR2"/>